<name>A0A3P7YDV5_9TREM</name>
<evidence type="ECO:0000313" key="1">
    <source>
        <dbReference type="EMBL" id="VDO86150.1"/>
    </source>
</evidence>
<dbReference type="EMBL" id="UZAL01003141">
    <property type="protein sequence ID" value="VDO86150.1"/>
    <property type="molecule type" value="Genomic_DNA"/>
</dbReference>
<dbReference type="AlphaFoldDB" id="A0A3P7YDV5"/>
<proteinExistence type="predicted"/>
<reference evidence="1 2" key="1">
    <citation type="submission" date="2018-11" db="EMBL/GenBank/DDBJ databases">
        <authorList>
            <consortium name="Pathogen Informatics"/>
        </authorList>
    </citation>
    <scope>NUCLEOTIDE SEQUENCE [LARGE SCALE GENOMIC DNA]</scope>
    <source>
        <strain>Denwood</strain>
        <strain evidence="2">Zambia</strain>
    </source>
</reference>
<protein>
    <submittedName>
        <fullName evidence="1">Uncharacterized protein</fullName>
    </submittedName>
</protein>
<sequence>MTPVEFCSEISCFGEFITIVDSIVASEPDKRAFTDFKCSCLVVRRINLASRISFSHFN</sequence>
<organism evidence="1 2">
    <name type="scientific">Schistosoma mattheei</name>
    <dbReference type="NCBI Taxonomy" id="31246"/>
    <lineage>
        <taxon>Eukaryota</taxon>
        <taxon>Metazoa</taxon>
        <taxon>Spiralia</taxon>
        <taxon>Lophotrochozoa</taxon>
        <taxon>Platyhelminthes</taxon>
        <taxon>Trematoda</taxon>
        <taxon>Digenea</taxon>
        <taxon>Strigeidida</taxon>
        <taxon>Schistosomatoidea</taxon>
        <taxon>Schistosomatidae</taxon>
        <taxon>Schistosoma</taxon>
    </lineage>
</organism>
<gene>
    <name evidence="1" type="ORF">SMTD_LOCUS2339</name>
</gene>
<keyword evidence="2" id="KW-1185">Reference proteome</keyword>
<dbReference type="Proteomes" id="UP000269396">
    <property type="component" value="Unassembled WGS sequence"/>
</dbReference>
<evidence type="ECO:0000313" key="2">
    <source>
        <dbReference type="Proteomes" id="UP000269396"/>
    </source>
</evidence>
<accession>A0A3P7YDV5</accession>